<evidence type="ECO:0000256" key="12">
    <source>
        <dbReference type="SAM" id="Phobius"/>
    </source>
</evidence>
<comment type="subcellular location">
    <subcellularLocation>
        <location evidence="1">Membrane</location>
        <topology evidence="1">Multi-pass membrane protein</topology>
    </subcellularLocation>
</comment>
<evidence type="ECO:0000259" key="13">
    <source>
        <dbReference type="Pfam" id="PF07885"/>
    </source>
</evidence>
<evidence type="ECO:0000256" key="8">
    <source>
        <dbReference type="ARBA" id="ARBA00023065"/>
    </source>
</evidence>
<evidence type="ECO:0000313" key="15">
    <source>
        <dbReference type="EMBL" id="CAG4891629.1"/>
    </source>
</evidence>
<feature type="transmembrane region" description="Helical" evidence="12">
    <location>
        <begin position="35"/>
        <end position="58"/>
    </location>
</feature>
<dbReference type="Pfam" id="PF17655">
    <property type="entry name" value="IRK_C"/>
    <property type="match status" value="1"/>
</dbReference>
<keyword evidence="2" id="KW-0813">Transport</keyword>
<evidence type="ECO:0000256" key="6">
    <source>
        <dbReference type="ARBA" id="ARBA00022958"/>
    </source>
</evidence>
<accession>A0A9N8RUB8</accession>
<keyword evidence="3" id="KW-0633">Potassium transport</keyword>
<organism evidence="15 16">
    <name type="scientific">Paraburkholderia saeva</name>
    <dbReference type="NCBI Taxonomy" id="2777537"/>
    <lineage>
        <taxon>Bacteria</taxon>
        <taxon>Pseudomonadati</taxon>
        <taxon>Pseudomonadota</taxon>
        <taxon>Betaproteobacteria</taxon>
        <taxon>Burkholderiales</taxon>
        <taxon>Burkholderiaceae</taxon>
        <taxon>Paraburkholderia</taxon>
    </lineage>
</organism>
<keyword evidence="8" id="KW-0406">Ion transport</keyword>
<keyword evidence="6" id="KW-0630">Potassium</keyword>
<evidence type="ECO:0000256" key="3">
    <source>
        <dbReference type="ARBA" id="ARBA00022538"/>
    </source>
</evidence>
<dbReference type="Gene3D" id="2.60.40.1400">
    <property type="entry name" value="G protein-activated inward rectifier potassium channel 1"/>
    <property type="match status" value="1"/>
</dbReference>
<proteinExistence type="predicted"/>
<evidence type="ECO:0000256" key="5">
    <source>
        <dbReference type="ARBA" id="ARBA00022882"/>
    </source>
</evidence>
<dbReference type="PANTHER" id="PTHR11767:SF102">
    <property type="entry name" value="INWARDLY RECTIFYING POTASSIUM CHANNEL 1, ISOFORM F"/>
    <property type="match status" value="1"/>
</dbReference>
<reference evidence="15" key="1">
    <citation type="submission" date="2021-04" db="EMBL/GenBank/DDBJ databases">
        <authorList>
            <person name="Vanwijnsberghe S."/>
        </authorList>
    </citation>
    <scope>NUCLEOTIDE SEQUENCE</scope>
    <source>
        <strain evidence="15">LMG 31841</strain>
    </source>
</reference>
<dbReference type="AlphaFoldDB" id="A0A9N8RUB8"/>
<dbReference type="InterPro" id="IPR041647">
    <property type="entry name" value="IRK_C"/>
</dbReference>
<dbReference type="GO" id="GO:1990573">
    <property type="term" value="P:potassium ion import across plasma membrane"/>
    <property type="evidence" value="ECO:0007669"/>
    <property type="project" value="TreeGrafter"/>
</dbReference>
<gene>
    <name evidence="15" type="ORF">LMG31841_01449</name>
</gene>
<keyword evidence="9 12" id="KW-0472">Membrane</keyword>
<evidence type="ECO:0000256" key="7">
    <source>
        <dbReference type="ARBA" id="ARBA00022989"/>
    </source>
</evidence>
<dbReference type="EMBL" id="CAJQZC010000002">
    <property type="protein sequence ID" value="CAG4891629.1"/>
    <property type="molecule type" value="Genomic_DNA"/>
</dbReference>
<keyword evidence="4 12" id="KW-0812">Transmembrane</keyword>
<sequence>MPPVRDLRGRPGRRIRSGPRTVIAHGLPLPIWKDLYHRALLVTWPIFFASLAVLFLLLNTTFASLYMLGHASIANQAPAGFAGAFFFSVETLATVGYGDMHPQTVYAHGVATLEIFVGMSGIALATGLIFARFSRPRANIMFSRYVVVHPIDGQQTLMVRAANARQNVIAEARARLRLMRRETTFEGLALIKIHDMKLVRDQHPMFLLGWNMMHVIDEDSPLFGETPASLAACDAALILTLEGSDETTAQTMQARHSWAHQDIRWQHRYADVLFEQDGETHIDYSFYDSVIPVEEPANEQAPAAADAPAPKTHTQPH</sequence>
<dbReference type="InterPro" id="IPR013099">
    <property type="entry name" value="K_chnl_dom"/>
</dbReference>
<evidence type="ECO:0000256" key="9">
    <source>
        <dbReference type="ARBA" id="ARBA00023136"/>
    </source>
</evidence>
<evidence type="ECO:0000256" key="1">
    <source>
        <dbReference type="ARBA" id="ARBA00004141"/>
    </source>
</evidence>
<evidence type="ECO:0000313" key="16">
    <source>
        <dbReference type="Proteomes" id="UP000789704"/>
    </source>
</evidence>
<feature type="region of interest" description="Disordered" evidence="11">
    <location>
        <begin position="298"/>
        <end position="317"/>
    </location>
</feature>
<dbReference type="GO" id="GO:0034702">
    <property type="term" value="C:monoatomic ion channel complex"/>
    <property type="evidence" value="ECO:0007669"/>
    <property type="project" value="UniProtKB-KW"/>
</dbReference>
<protein>
    <submittedName>
        <fullName evidence="15">Inward rectifier potassium channel Kirbac3.1</fullName>
    </submittedName>
</protein>
<keyword evidence="5" id="KW-0851">Voltage-gated channel</keyword>
<name>A0A9N8RUB8_9BURK</name>
<evidence type="ECO:0000256" key="11">
    <source>
        <dbReference type="SAM" id="MobiDB-lite"/>
    </source>
</evidence>
<dbReference type="SUPFAM" id="SSF81324">
    <property type="entry name" value="Voltage-gated potassium channels"/>
    <property type="match status" value="1"/>
</dbReference>
<dbReference type="InterPro" id="IPR014756">
    <property type="entry name" value="Ig_E-set"/>
</dbReference>
<comment type="caution">
    <text evidence="15">The sequence shown here is derived from an EMBL/GenBank/DDBJ whole genome shotgun (WGS) entry which is preliminary data.</text>
</comment>
<dbReference type="PRINTS" id="PR01320">
    <property type="entry name" value="KIRCHANNEL"/>
</dbReference>
<dbReference type="Proteomes" id="UP000789704">
    <property type="component" value="Unassembled WGS sequence"/>
</dbReference>
<keyword evidence="7 12" id="KW-1133">Transmembrane helix</keyword>
<dbReference type="SUPFAM" id="SSF81296">
    <property type="entry name" value="E set domains"/>
    <property type="match status" value="1"/>
</dbReference>
<feature type="transmembrane region" description="Helical" evidence="12">
    <location>
        <begin position="110"/>
        <end position="131"/>
    </location>
</feature>
<keyword evidence="10 15" id="KW-0407">Ion channel</keyword>
<dbReference type="GO" id="GO:0034765">
    <property type="term" value="P:regulation of monoatomic ion transmembrane transport"/>
    <property type="evidence" value="ECO:0007669"/>
    <property type="project" value="TreeGrafter"/>
</dbReference>
<evidence type="ECO:0000256" key="10">
    <source>
        <dbReference type="ARBA" id="ARBA00023303"/>
    </source>
</evidence>
<dbReference type="Pfam" id="PF07885">
    <property type="entry name" value="Ion_trans_2"/>
    <property type="match status" value="1"/>
</dbReference>
<evidence type="ECO:0000256" key="4">
    <source>
        <dbReference type="ARBA" id="ARBA00022692"/>
    </source>
</evidence>
<dbReference type="GO" id="GO:0005886">
    <property type="term" value="C:plasma membrane"/>
    <property type="evidence" value="ECO:0007669"/>
    <property type="project" value="TreeGrafter"/>
</dbReference>
<dbReference type="InterPro" id="IPR016449">
    <property type="entry name" value="K_chnl_inward-rec_Kir"/>
</dbReference>
<feature type="domain" description="Inward rectifier potassium channel C-terminal" evidence="14">
    <location>
        <begin position="140"/>
        <end position="298"/>
    </location>
</feature>
<feature type="domain" description="Potassium channel" evidence="13">
    <location>
        <begin position="56"/>
        <end position="133"/>
    </location>
</feature>
<dbReference type="GO" id="GO:0005242">
    <property type="term" value="F:inward rectifier potassium channel activity"/>
    <property type="evidence" value="ECO:0007669"/>
    <property type="project" value="InterPro"/>
</dbReference>
<dbReference type="PANTHER" id="PTHR11767">
    <property type="entry name" value="INWARD RECTIFIER POTASSIUM CHANNEL"/>
    <property type="match status" value="1"/>
</dbReference>
<dbReference type="InterPro" id="IPR013518">
    <property type="entry name" value="K_chnl_inward-rec_Kir_cyto"/>
</dbReference>
<evidence type="ECO:0000259" key="14">
    <source>
        <dbReference type="Pfam" id="PF17655"/>
    </source>
</evidence>
<dbReference type="Gene3D" id="1.10.287.70">
    <property type="match status" value="1"/>
</dbReference>
<feature type="compositionally biased region" description="Low complexity" evidence="11">
    <location>
        <begin position="298"/>
        <end position="310"/>
    </location>
</feature>
<evidence type="ECO:0000256" key="2">
    <source>
        <dbReference type="ARBA" id="ARBA00022448"/>
    </source>
</evidence>
<feature type="transmembrane region" description="Helical" evidence="12">
    <location>
        <begin position="79"/>
        <end position="98"/>
    </location>
</feature>
<keyword evidence="16" id="KW-1185">Reference proteome</keyword>